<name>A0A516G7Y4_9MICO</name>
<protein>
    <submittedName>
        <fullName evidence="2">DUF2516 family protein</fullName>
    </submittedName>
</protein>
<organism evidence="2 3">
    <name type="scientific">Ornithinimicrobium ciconiae</name>
    <dbReference type="NCBI Taxonomy" id="2594265"/>
    <lineage>
        <taxon>Bacteria</taxon>
        <taxon>Bacillati</taxon>
        <taxon>Actinomycetota</taxon>
        <taxon>Actinomycetes</taxon>
        <taxon>Micrococcales</taxon>
        <taxon>Ornithinimicrobiaceae</taxon>
        <taxon>Ornithinimicrobium</taxon>
    </lineage>
</organism>
<evidence type="ECO:0000313" key="2">
    <source>
        <dbReference type="EMBL" id="QDO87637.1"/>
    </source>
</evidence>
<accession>A0A516G7Y4</accession>
<gene>
    <name evidence="2" type="ORF">FNH13_04195</name>
</gene>
<feature type="transmembrane region" description="Helical" evidence="1">
    <location>
        <begin position="12"/>
        <end position="35"/>
    </location>
</feature>
<evidence type="ECO:0000256" key="1">
    <source>
        <dbReference type="SAM" id="Phobius"/>
    </source>
</evidence>
<dbReference type="AlphaFoldDB" id="A0A516G7Y4"/>
<dbReference type="OrthoDB" id="4774469at2"/>
<proteinExistence type="predicted"/>
<dbReference type="Proteomes" id="UP000315395">
    <property type="component" value="Chromosome"/>
</dbReference>
<evidence type="ECO:0000313" key="3">
    <source>
        <dbReference type="Proteomes" id="UP000315395"/>
    </source>
</evidence>
<dbReference type="Pfam" id="PF10724">
    <property type="entry name" value="DUF2516"/>
    <property type="match status" value="1"/>
</dbReference>
<dbReference type="KEGG" id="orz:FNH13_04195"/>
<keyword evidence="1" id="KW-0812">Transmembrane</keyword>
<keyword evidence="3" id="KW-1185">Reference proteome</keyword>
<feature type="transmembrane region" description="Helical" evidence="1">
    <location>
        <begin position="47"/>
        <end position="64"/>
    </location>
</feature>
<dbReference type="InterPro" id="IPR019662">
    <property type="entry name" value="DUF2516"/>
</dbReference>
<keyword evidence="1" id="KW-0472">Membrane</keyword>
<reference evidence="2 3" key="1">
    <citation type="submission" date="2019-07" db="EMBL/GenBank/DDBJ databases">
        <title>complete genome sequencing of Ornithinimicrobium sp. H23M54.</title>
        <authorList>
            <person name="Bae J.-W."/>
            <person name="Lee S.-Y."/>
        </authorList>
    </citation>
    <scope>NUCLEOTIDE SEQUENCE [LARGE SCALE GENOMIC DNA]</scope>
    <source>
        <strain evidence="2 3">H23M54</strain>
    </source>
</reference>
<sequence length="106" mass="11181">MPTFLDVQQWVGLALGALALGIQVWALVDALLTRADAFVATGKRTKGFWVAVAGVASAIGLVHLRQPFGLFNLIAIVAAAVYLTDVRPAVAQIRGRGRGGTTRGPW</sequence>
<dbReference type="RefSeq" id="WP_143782314.1">
    <property type="nucleotide sequence ID" value="NZ_CP041616.1"/>
</dbReference>
<dbReference type="EMBL" id="CP041616">
    <property type="protein sequence ID" value="QDO87637.1"/>
    <property type="molecule type" value="Genomic_DNA"/>
</dbReference>
<feature type="transmembrane region" description="Helical" evidence="1">
    <location>
        <begin position="70"/>
        <end position="90"/>
    </location>
</feature>
<keyword evidence="1" id="KW-1133">Transmembrane helix</keyword>